<feature type="region of interest" description="Disordered" evidence="1">
    <location>
        <begin position="32"/>
        <end position="65"/>
    </location>
</feature>
<evidence type="ECO:0000256" key="2">
    <source>
        <dbReference type="SAM" id="Phobius"/>
    </source>
</evidence>
<dbReference type="EMBL" id="KX443401">
    <property type="protein sequence ID" value="ARX60071.1"/>
    <property type="molecule type" value="Genomic_DNA"/>
</dbReference>
<keyword evidence="2" id="KW-1133">Transmembrane helix</keyword>
<feature type="transmembrane region" description="Helical" evidence="2">
    <location>
        <begin position="127"/>
        <end position="149"/>
    </location>
</feature>
<keyword evidence="2" id="KW-0472">Membrane</keyword>
<feature type="transmembrane region" description="Helical" evidence="2">
    <location>
        <begin position="156"/>
        <end position="173"/>
    </location>
</feature>
<feature type="transmembrane region" description="Helical" evidence="2">
    <location>
        <begin position="90"/>
        <end position="107"/>
    </location>
</feature>
<geneLocation type="plasmid" evidence="3">
    <name>pVAPN1572</name>
</geneLocation>
<evidence type="ECO:0000256" key="1">
    <source>
        <dbReference type="SAM" id="MobiDB-lite"/>
    </source>
</evidence>
<dbReference type="AlphaFoldDB" id="A0A1Z1UYY3"/>
<proteinExistence type="predicted"/>
<protein>
    <submittedName>
        <fullName evidence="3">Putative integral membrane protein</fullName>
    </submittedName>
</protein>
<sequence>MCARISRGNEDREIRSLTSALPRVPFLAVSSRHAPGFGPDRRRRFRQRAPGAAHEKRSRGGGYPVEQKSDIDLRSVASTFRCTFFRTQRWSVLMSLTSTVVDLTLTAPSVDVLAQSTEVSTGGLRSWIGDNIVFTILIIAACVIGIGGMRGNLSKVVSVGGLSLVGIAFFAIAQSETAATGIGNWIVGLFGIQV</sequence>
<name>A0A1Z1UYY3_RHOHA</name>
<evidence type="ECO:0000313" key="3">
    <source>
        <dbReference type="EMBL" id="ARX60071.1"/>
    </source>
</evidence>
<keyword evidence="2" id="KW-0812">Transmembrane</keyword>
<gene>
    <name evidence="3" type="ORF">pVAPN1572_0340</name>
</gene>
<keyword evidence="3" id="KW-0614">Plasmid</keyword>
<accession>A0A1Z1UYY3</accession>
<organism evidence="3">
    <name type="scientific">Rhodococcus hoagii</name>
    <name type="common">Corynebacterium equii</name>
    <dbReference type="NCBI Taxonomy" id="43767"/>
    <lineage>
        <taxon>Bacteria</taxon>
        <taxon>Bacillati</taxon>
        <taxon>Actinomycetota</taxon>
        <taxon>Actinomycetes</taxon>
        <taxon>Mycobacteriales</taxon>
        <taxon>Nocardiaceae</taxon>
        <taxon>Prescottella</taxon>
    </lineage>
</organism>
<reference evidence="3" key="1">
    <citation type="journal article" date="2017" name="Genome Biol. Evol.">
        <title>Comparative Genomics of Rhodococcus equi Virulence Plasmids Indicates Host-Driven Evolution of the vap Pathogenicity Island.</title>
        <authorList>
            <person name="MacArthur I."/>
            <person name="Anastasi E."/>
            <person name="Alvarez S."/>
            <person name="Scortti M."/>
            <person name="Vazquez-Boland J.A."/>
        </authorList>
    </citation>
    <scope>NUCLEOTIDE SEQUENCE</scope>
    <source>
        <strain evidence="3">PAM1572</strain>
        <plasmid evidence="3">pVAPN1572</plasmid>
    </source>
</reference>